<accession>A0A5Q2N9Q8</accession>
<feature type="transmembrane region" description="Helical" evidence="1">
    <location>
        <begin position="180"/>
        <end position="199"/>
    </location>
</feature>
<evidence type="ECO:0000313" key="2">
    <source>
        <dbReference type="EMBL" id="QGG49010.1"/>
    </source>
</evidence>
<feature type="transmembrane region" description="Helical" evidence="1">
    <location>
        <begin position="68"/>
        <end position="89"/>
    </location>
</feature>
<reference evidence="3" key="1">
    <citation type="submission" date="2019-11" db="EMBL/GenBank/DDBJ databases">
        <title>Genome sequence of Heliorestis convoluta strain HH, an alkaliphilic and minimalistic phototrophic bacterium from a soda lake in Egypt.</title>
        <authorList>
            <person name="Dewey E.D."/>
            <person name="Stokes L.M."/>
            <person name="Burchell B.M."/>
            <person name="Shaffer K.N."/>
            <person name="Huntington A.M."/>
            <person name="Baker J.M."/>
            <person name="Nadendla S."/>
            <person name="Giglio M.G."/>
            <person name="Touchman J.W."/>
            <person name="Blankenship R.E."/>
            <person name="Madigan M.T."/>
            <person name="Sattley W.M."/>
        </authorList>
    </citation>
    <scope>NUCLEOTIDE SEQUENCE [LARGE SCALE GENOMIC DNA]</scope>
    <source>
        <strain evidence="3">HH</strain>
    </source>
</reference>
<dbReference type="OrthoDB" id="5146022at2"/>
<proteinExistence type="predicted"/>
<dbReference type="GO" id="GO:0140359">
    <property type="term" value="F:ABC-type transporter activity"/>
    <property type="evidence" value="ECO:0007669"/>
    <property type="project" value="InterPro"/>
</dbReference>
<keyword evidence="3" id="KW-1185">Reference proteome</keyword>
<name>A0A5Q2N9Q8_9FIRM</name>
<keyword evidence="1" id="KW-0812">Transmembrane</keyword>
<feature type="transmembrane region" description="Helical" evidence="1">
    <location>
        <begin position="262"/>
        <end position="281"/>
    </location>
</feature>
<feature type="transmembrane region" description="Helical" evidence="1">
    <location>
        <begin position="110"/>
        <end position="132"/>
    </location>
</feature>
<keyword evidence="1" id="KW-1133">Transmembrane helix</keyword>
<dbReference type="EMBL" id="CP045875">
    <property type="protein sequence ID" value="QGG49010.1"/>
    <property type="molecule type" value="Genomic_DNA"/>
</dbReference>
<evidence type="ECO:0000313" key="3">
    <source>
        <dbReference type="Proteomes" id="UP000366051"/>
    </source>
</evidence>
<dbReference type="AlphaFoldDB" id="A0A5Q2N9Q8"/>
<dbReference type="Proteomes" id="UP000366051">
    <property type="component" value="Chromosome"/>
</dbReference>
<feature type="transmembrane region" description="Helical" evidence="1">
    <location>
        <begin position="152"/>
        <end position="173"/>
    </location>
</feature>
<dbReference type="PANTHER" id="PTHR43471">
    <property type="entry name" value="ABC TRANSPORTER PERMEASE"/>
    <property type="match status" value="1"/>
</dbReference>
<dbReference type="GO" id="GO:0005886">
    <property type="term" value="C:plasma membrane"/>
    <property type="evidence" value="ECO:0007669"/>
    <property type="project" value="UniProtKB-SubCell"/>
</dbReference>
<protein>
    <submittedName>
        <fullName evidence="2">Abc transporter, permease protein, putative</fullName>
    </submittedName>
</protein>
<keyword evidence="1" id="KW-0472">Membrane</keyword>
<evidence type="ECO:0000256" key="1">
    <source>
        <dbReference type="SAM" id="Phobius"/>
    </source>
</evidence>
<dbReference type="Pfam" id="PF12679">
    <property type="entry name" value="ABC2_membrane_2"/>
    <property type="match status" value="1"/>
</dbReference>
<gene>
    <name evidence="2" type="ORF">FTV88_2921</name>
</gene>
<organism evidence="2 3">
    <name type="scientific">Heliorestis convoluta</name>
    <dbReference type="NCBI Taxonomy" id="356322"/>
    <lineage>
        <taxon>Bacteria</taxon>
        <taxon>Bacillati</taxon>
        <taxon>Bacillota</taxon>
        <taxon>Clostridia</taxon>
        <taxon>Eubacteriales</taxon>
        <taxon>Heliobacteriaceae</taxon>
        <taxon>Heliorestis</taxon>
    </lineage>
</organism>
<sequence>MLAMARLTFVEGSRKKIFLLTLLLSLLFLLLYGLALEFASREMLRLQAGPQQVMIQQIIGQQLLGSGLYFASFILALLALLASVGSIASEVENGLLHSIVSKPIRRWEIVLGKFLGFATMLVAYALLLYLAVLAINRAYNPIALTLAGPENVFLGALLFAWQPVVLLSIALLFSTLLRTITAGIVAVLFYSLGSIGGFLEQIGSMVARTDLVNIGIVISLFMPNDAIFRKLMAVVTTPDGNNPMQALAVGPFGISLPPSDMMVGYTLFYVFAILGLAIYFFQRRDL</sequence>
<dbReference type="KEGG" id="hcv:FTV88_2921"/>